<protein>
    <submittedName>
        <fullName evidence="3">(pine wood nematode) hypothetical protein</fullName>
    </submittedName>
</protein>
<feature type="transmembrane region" description="Helical" evidence="2">
    <location>
        <begin position="484"/>
        <end position="508"/>
    </location>
</feature>
<dbReference type="EMBL" id="CAJFDI010000004">
    <property type="protein sequence ID" value="CAD5228707.1"/>
    <property type="molecule type" value="Genomic_DNA"/>
</dbReference>
<reference evidence="7" key="1">
    <citation type="submission" date="2016-11" db="UniProtKB">
        <authorList>
            <consortium name="WormBaseParasite"/>
        </authorList>
    </citation>
    <scope>IDENTIFICATION</scope>
</reference>
<keyword evidence="2" id="KW-0472">Membrane</keyword>
<feature type="transmembrane region" description="Helical" evidence="2">
    <location>
        <begin position="298"/>
        <end position="317"/>
    </location>
</feature>
<dbReference type="AlphaFoldDB" id="A0A1I7RJ53"/>
<evidence type="ECO:0000313" key="3">
    <source>
        <dbReference type="EMBL" id="CAD5228707.1"/>
    </source>
</evidence>
<name>A0A1I7RJ53_BURXY</name>
<dbReference type="Proteomes" id="UP000095284">
    <property type="component" value="Unplaced"/>
</dbReference>
<feature type="transmembrane region" description="Helical" evidence="2">
    <location>
        <begin position="30"/>
        <end position="48"/>
    </location>
</feature>
<feature type="transmembrane region" description="Helical" evidence="2">
    <location>
        <begin position="240"/>
        <end position="261"/>
    </location>
</feature>
<evidence type="ECO:0000313" key="6">
    <source>
        <dbReference type="Proteomes" id="UP000659654"/>
    </source>
</evidence>
<dbReference type="WBParaSite" id="BXY_0073500.1">
    <property type="protein sequence ID" value="BXY_0073500.1"/>
    <property type="gene ID" value="BXY_0073500"/>
</dbReference>
<dbReference type="eggNOG" id="ENOG502S5XS">
    <property type="taxonomic scope" value="Eukaryota"/>
</dbReference>
<dbReference type="EMBL" id="CAJFCV020000004">
    <property type="protein sequence ID" value="CAG9119364.1"/>
    <property type="molecule type" value="Genomic_DNA"/>
</dbReference>
<dbReference type="Proteomes" id="UP000582659">
    <property type="component" value="Unassembled WGS sequence"/>
</dbReference>
<keyword evidence="2" id="KW-0812">Transmembrane</keyword>
<dbReference type="Proteomes" id="UP000659654">
    <property type="component" value="Unassembled WGS sequence"/>
</dbReference>
<evidence type="ECO:0000313" key="7">
    <source>
        <dbReference type="WBParaSite" id="BXY_0073500.1"/>
    </source>
</evidence>
<evidence type="ECO:0000256" key="1">
    <source>
        <dbReference type="SAM" id="MobiDB-lite"/>
    </source>
</evidence>
<feature type="transmembrane region" description="Helical" evidence="2">
    <location>
        <begin position="268"/>
        <end position="286"/>
    </location>
</feature>
<reference evidence="4" key="2">
    <citation type="submission" date="2020-08" db="EMBL/GenBank/DDBJ databases">
        <authorList>
            <person name="Kikuchi T."/>
        </authorList>
    </citation>
    <scope>NUCLEOTIDE SEQUENCE</scope>
    <source>
        <strain evidence="3">Ka4C1</strain>
    </source>
</reference>
<organism evidence="5 7">
    <name type="scientific">Bursaphelenchus xylophilus</name>
    <name type="common">Pinewood nematode worm</name>
    <name type="synonym">Aphelenchoides xylophilus</name>
    <dbReference type="NCBI Taxonomy" id="6326"/>
    <lineage>
        <taxon>Eukaryota</taxon>
        <taxon>Metazoa</taxon>
        <taxon>Ecdysozoa</taxon>
        <taxon>Nematoda</taxon>
        <taxon>Chromadorea</taxon>
        <taxon>Rhabditida</taxon>
        <taxon>Tylenchina</taxon>
        <taxon>Tylenchomorpha</taxon>
        <taxon>Aphelenchoidea</taxon>
        <taxon>Aphelenchoididae</taxon>
        <taxon>Bursaphelenchus</taxon>
    </lineage>
</organism>
<evidence type="ECO:0000313" key="4">
    <source>
        <dbReference type="EMBL" id="CAG9119364.1"/>
    </source>
</evidence>
<feature type="region of interest" description="Disordered" evidence="1">
    <location>
        <begin position="452"/>
        <end position="473"/>
    </location>
</feature>
<accession>A0A1I7RJ53</accession>
<keyword evidence="6" id="KW-1185">Reference proteome</keyword>
<proteinExistence type="predicted"/>
<gene>
    <name evidence="3" type="ORF">BXYJ_LOCUS10579</name>
</gene>
<evidence type="ECO:0000256" key="2">
    <source>
        <dbReference type="SAM" id="Phobius"/>
    </source>
</evidence>
<dbReference type="OrthoDB" id="5870453at2759"/>
<sequence length="509" mass="58542">MPGDVYLSHIRHAKAGFVLTLRYLTPKRDAMRFVSAYLVIWYIAWYIATCCGLNAEERSELARKFKYYHASVRPADRYNMIETVNGTFFGLHSEIALMAATPAKNILDLELVLAMHYSDERLIIREIVNTLVLPEEFVAWSPEIEYEPAVEESKKIYLDPKTGQLNMVIKIKASIECDSEEWTSPFSTYMCSVTIKTNPDERIFIRHTRDFRSDFEVQKVFCSIDEWPEFSLQCKMKAEWTAVVFRSYFPSFLIFVAVVFSQWKRRKVQVMLAVGGIVIVLMMQNTRPVTESLTLYDLWFVGTFLHLISVLFIDLILPTRRIVRSTYETEKPHIEAGSPLLKSTASRGTLVTAYTTTNKDAQQRLYRPTMGSRSWEEKIGYIDHPPSGRYEYEVGEENVDDEDEDHENMRTTYVHVETIPSHTISTPVTKPRNFSTLSTSYMHSSVSPLARRSNPLMTSSMSSSTKPQERRTVTTMGLGKKKKLCLLCIVSCYVTFCCAYFCLVLYALG</sequence>
<keyword evidence="2" id="KW-1133">Transmembrane helix</keyword>
<evidence type="ECO:0000313" key="5">
    <source>
        <dbReference type="Proteomes" id="UP000095284"/>
    </source>
</evidence>